<dbReference type="RefSeq" id="WP_221215319.1">
    <property type="nucleotide sequence ID" value="NZ_BNAV01000009.1"/>
</dbReference>
<protein>
    <recommendedName>
        <fullName evidence="8">FAD-dependent oxidoreductase</fullName>
    </recommendedName>
</protein>
<gene>
    <name evidence="6" type="ORF">GCM10017566_53100</name>
</gene>
<name>A0A8H9J1K9_9PSEU</name>
<evidence type="ECO:0000256" key="4">
    <source>
        <dbReference type="ARBA" id="ARBA00023004"/>
    </source>
</evidence>
<dbReference type="PANTHER" id="PTHR43498:SF1">
    <property type="entry name" value="COB--COM HETERODISULFIDE REDUCTASE IRON-SULFUR SUBUNIT A"/>
    <property type="match status" value="1"/>
</dbReference>
<dbReference type="Pfam" id="PF12831">
    <property type="entry name" value="FAD_oxidored"/>
    <property type="match status" value="1"/>
</dbReference>
<dbReference type="Gene3D" id="3.50.50.60">
    <property type="entry name" value="FAD/NAD(P)-binding domain"/>
    <property type="match status" value="1"/>
</dbReference>
<reference evidence="6" key="2">
    <citation type="submission" date="2020-09" db="EMBL/GenBank/DDBJ databases">
        <authorList>
            <person name="Sun Q."/>
            <person name="Zhou Y."/>
        </authorList>
    </citation>
    <scope>NUCLEOTIDE SEQUENCE</scope>
    <source>
        <strain evidence="6">CGMCC 4.7679</strain>
    </source>
</reference>
<dbReference type="GO" id="GO:0046872">
    <property type="term" value="F:metal ion binding"/>
    <property type="evidence" value="ECO:0007669"/>
    <property type="project" value="UniProtKB-KW"/>
</dbReference>
<keyword evidence="2" id="KW-0479">Metal-binding</keyword>
<comment type="caution">
    <text evidence="6">The sequence shown here is derived from an EMBL/GenBank/DDBJ whole genome shotgun (WGS) entry which is preliminary data.</text>
</comment>
<evidence type="ECO:0000256" key="2">
    <source>
        <dbReference type="ARBA" id="ARBA00022723"/>
    </source>
</evidence>
<dbReference type="Proteomes" id="UP000658656">
    <property type="component" value="Unassembled WGS sequence"/>
</dbReference>
<keyword evidence="5" id="KW-0411">Iron-sulfur</keyword>
<keyword evidence="7" id="KW-1185">Reference proteome</keyword>
<evidence type="ECO:0008006" key="8">
    <source>
        <dbReference type="Google" id="ProtNLM"/>
    </source>
</evidence>
<keyword evidence="3" id="KW-0560">Oxidoreductase</keyword>
<dbReference type="GO" id="GO:0051539">
    <property type="term" value="F:4 iron, 4 sulfur cluster binding"/>
    <property type="evidence" value="ECO:0007669"/>
    <property type="project" value="UniProtKB-KW"/>
</dbReference>
<accession>A0A8H9J1K9</accession>
<dbReference type="InterPro" id="IPR039650">
    <property type="entry name" value="HdrA-like"/>
</dbReference>
<dbReference type="GO" id="GO:0016491">
    <property type="term" value="F:oxidoreductase activity"/>
    <property type="evidence" value="ECO:0007669"/>
    <property type="project" value="UniProtKB-KW"/>
</dbReference>
<sequence length="754" mass="84145">MHQNLIVPSTDRREFRVEDLDADLVVVGGGMAGTCCAITAARAGARVILAQDRPVLGGNASSEVRLWVQSANAHMNVNNRWAREGGVIDEILVENTYRNPDGNVVLFDAVLLDKVSAEPNIKLLLNTSLINSEKEGDRISFVLGFNSQNQTIYKLSAPLFCDASGDGALGYLAGASFRVGAESNQEFDEGFAPSEEYGELLPNSLFFYSKNAGHPVKFTPPNFARLDIAETSQYRNFKTDEYGAMLWWLDHGGRLDTINDAEQIKWELWKIVYGIWDHLKNSGKYPDAENLTLEWIGTIAGKRESRRFEGHYMLHQKDIIEQARHGDAVAFGGWAIDLHPADGIFSEYPAANLLWPRGIYQIPYRCLLSRSVPNLFLGGRLISATHVAFGSTRVMATCAHMGQAVGMAAALCARDELDPIALLESGRMRELRRQLLRTGQHIPGVPLEDPENLVQEAEVHTSSEFVLTELPPDGPSVPLSTSRAQLIPLPPGRLPQVTFIVDVAAPTTLHFEARTGRTPDDYTPDMVLDVQQFELNVGDGQHLKIDINANLTEERYVFFCFMRNKYVAVRTSEQRLTGLVSVRHRDTQERDDVIGRPRIEFWSPERRPHGQNLAISIEPPIHPFGRENVRNGFARPTASPNAWVADPQDSEPELLLLWSATKKIGKLVLAFDTDFDHAMESVITRHHEAAMPFCVSDYIVRAGSRVIVEQCNNHQTRNVHIFNPPVETSELTIQLLGSHGDTPLAIFELLCYEK</sequence>
<dbReference type="InterPro" id="IPR036188">
    <property type="entry name" value="FAD/NAD-bd_sf"/>
</dbReference>
<evidence type="ECO:0000313" key="6">
    <source>
        <dbReference type="EMBL" id="GHF72596.1"/>
    </source>
</evidence>
<evidence type="ECO:0000256" key="3">
    <source>
        <dbReference type="ARBA" id="ARBA00023002"/>
    </source>
</evidence>
<keyword evidence="4" id="KW-0408">Iron</keyword>
<dbReference type="AlphaFoldDB" id="A0A8H9J1K9"/>
<dbReference type="EMBL" id="BNAV01000009">
    <property type="protein sequence ID" value="GHF72596.1"/>
    <property type="molecule type" value="Genomic_DNA"/>
</dbReference>
<dbReference type="SUPFAM" id="SSF51905">
    <property type="entry name" value="FAD/NAD(P)-binding domain"/>
    <property type="match status" value="1"/>
</dbReference>
<dbReference type="PANTHER" id="PTHR43498">
    <property type="entry name" value="FERREDOXIN:COB-COM HETERODISULFIDE REDUCTASE SUBUNIT A"/>
    <property type="match status" value="1"/>
</dbReference>
<evidence type="ECO:0000256" key="1">
    <source>
        <dbReference type="ARBA" id="ARBA00022485"/>
    </source>
</evidence>
<proteinExistence type="predicted"/>
<evidence type="ECO:0000256" key="5">
    <source>
        <dbReference type="ARBA" id="ARBA00023014"/>
    </source>
</evidence>
<keyword evidence="1" id="KW-0004">4Fe-4S</keyword>
<evidence type="ECO:0000313" key="7">
    <source>
        <dbReference type="Proteomes" id="UP000658656"/>
    </source>
</evidence>
<reference evidence="6" key="1">
    <citation type="journal article" date="2014" name="Int. J. Syst. Evol. Microbiol.">
        <title>Complete genome sequence of Corynebacterium casei LMG S-19264T (=DSM 44701T), isolated from a smear-ripened cheese.</title>
        <authorList>
            <consortium name="US DOE Joint Genome Institute (JGI-PGF)"/>
            <person name="Walter F."/>
            <person name="Albersmeier A."/>
            <person name="Kalinowski J."/>
            <person name="Ruckert C."/>
        </authorList>
    </citation>
    <scope>NUCLEOTIDE SEQUENCE</scope>
    <source>
        <strain evidence="6">CGMCC 4.7679</strain>
    </source>
</reference>
<organism evidence="6 7">
    <name type="scientific">Amycolatopsis bartoniae</name>
    <dbReference type="NCBI Taxonomy" id="941986"/>
    <lineage>
        <taxon>Bacteria</taxon>
        <taxon>Bacillati</taxon>
        <taxon>Actinomycetota</taxon>
        <taxon>Actinomycetes</taxon>
        <taxon>Pseudonocardiales</taxon>
        <taxon>Pseudonocardiaceae</taxon>
        <taxon>Amycolatopsis</taxon>
    </lineage>
</organism>